<dbReference type="GO" id="GO:0008643">
    <property type="term" value="P:carbohydrate transport"/>
    <property type="evidence" value="ECO:0007669"/>
    <property type="project" value="InterPro"/>
</dbReference>
<feature type="domain" description="SLH" evidence="3">
    <location>
        <begin position="42"/>
        <end position="106"/>
    </location>
</feature>
<evidence type="ECO:0000313" key="5">
    <source>
        <dbReference type="Proteomes" id="UP000010384"/>
    </source>
</evidence>
<name>K9U3B8_CHRTP</name>
<dbReference type="PANTHER" id="PTHR43308">
    <property type="entry name" value="OUTER MEMBRANE PROTEIN ALPHA-RELATED"/>
    <property type="match status" value="1"/>
</dbReference>
<dbReference type="InterPro" id="IPR047684">
    <property type="entry name" value="Por_som-like"/>
</dbReference>
<dbReference type="PATRIC" id="fig|251229.3.peg.4892"/>
<evidence type="ECO:0000259" key="3">
    <source>
        <dbReference type="PROSITE" id="PS51272"/>
    </source>
</evidence>
<dbReference type="PROSITE" id="PS51272">
    <property type="entry name" value="SLH"/>
    <property type="match status" value="1"/>
</dbReference>
<dbReference type="Pfam" id="PF00395">
    <property type="entry name" value="SLH"/>
    <property type="match status" value="1"/>
</dbReference>
<comment type="similarity">
    <text evidence="1 2">Belongs to the OprB family.</text>
</comment>
<gene>
    <name evidence="4" type="ORF">Chro_4188</name>
</gene>
<dbReference type="AlphaFoldDB" id="K9U3B8"/>
<protein>
    <submittedName>
        <fullName evidence="4">Cyanobacterial porin</fullName>
    </submittedName>
</protein>
<dbReference type="InterPro" id="IPR038673">
    <property type="entry name" value="OprB_sf"/>
</dbReference>
<dbReference type="Gene3D" id="2.40.160.180">
    <property type="entry name" value="Carbohydrate-selective porin OprB"/>
    <property type="match status" value="1"/>
</dbReference>
<keyword evidence="5" id="KW-1185">Reference proteome</keyword>
<dbReference type="KEGG" id="cthe:Chro_4188"/>
<dbReference type="EMBL" id="CP003597">
    <property type="protein sequence ID" value="AFY89592.1"/>
    <property type="molecule type" value="Genomic_DNA"/>
</dbReference>
<dbReference type="HOGENOM" id="CLU_018575_1_0_3"/>
<keyword evidence="2" id="KW-0732">Signal</keyword>
<dbReference type="GO" id="GO:0015288">
    <property type="term" value="F:porin activity"/>
    <property type="evidence" value="ECO:0007669"/>
    <property type="project" value="InterPro"/>
</dbReference>
<accession>K9U3B8</accession>
<feature type="signal peptide" evidence="2">
    <location>
        <begin position="1"/>
        <end position="30"/>
    </location>
</feature>
<organism evidence="4 5">
    <name type="scientific">Chroococcidiopsis thermalis (strain PCC 7203)</name>
    <dbReference type="NCBI Taxonomy" id="251229"/>
    <lineage>
        <taxon>Bacteria</taxon>
        <taxon>Bacillati</taxon>
        <taxon>Cyanobacteriota</taxon>
        <taxon>Cyanophyceae</taxon>
        <taxon>Chroococcidiopsidales</taxon>
        <taxon>Chroococcidiopsidaceae</taxon>
        <taxon>Chroococcidiopsis</taxon>
    </lineage>
</organism>
<dbReference type="InterPro" id="IPR007049">
    <property type="entry name" value="Carb-sel_porin_OprB"/>
</dbReference>
<dbReference type="GO" id="GO:0016020">
    <property type="term" value="C:membrane"/>
    <property type="evidence" value="ECO:0007669"/>
    <property type="project" value="InterPro"/>
</dbReference>
<dbReference type="NCBIfam" id="NF033921">
    <property type="entry name" value="por_somb"/>
    <property type="match status" value="1"/>
</dbReference>
<dbReference type="InterPro" id="IPR001119">
    <property type="entry name" value="SLH_dom"/>
</dbReference>
<sequence>MNTKLPHARLFLAANLVAALVGMNAETTLALPLENSMAQVTSVSQLSDVQPTDWVFQALQSLVERYGCIAGYPDGTYRGNRALTRYEFAAGLNACLDRVNELIATASADVVTKEDLATLQRLQTEFSTELVTLRGRVDSLEAQTAELEANQFSTTTKLNVSLITAITDTFGDRIAEDEDDSNTIFGYRSRMNFETSFTGRDLLRTRLEFGNFGDMEDVSGTNMTRLNFDTNTENDVTVPHLLYRFPVGSNLTFTVGPAGVGYTDITDTLTPPSIADDSRGIPSLFGEYSPLYRRGGGGAAVNWEIAESLTLTLGYLAGSPSDPGDGAGLFNGTYHALAQLAVDGDWGAAGIAYSRSYNPAGVVDLTGSTGSLLASEPFGDDIATSADIFAFQGFYRFSPKFQLHGWVGYISASANGSGLSAIADGSGGTIASTVEDGDSADLWYGAVGLTFPDVGGEGNLPGILVGLPPRVTDSDVRDEDDTSYHVEAFYRFQVNDYISVTPGFWVVFNPENNSDNSNQYVGVIRTSFNF</sequence>
<dbReference type="eggNOG" id="COG3659">
    <property type="taxonomic scope" value="Bacteria"/>
</dbReference>
<feature type="chain" id="PRO_5007231765" evidence="2">
    <location>
        <begin position="31"/>
        <end position="530"/>
    </location>
</feature>
<dbReference type="InterPro" id="IPR051465">
    <property type="entry name" value="Cell_Envelope_Struct_Comp"/>
</dbReference>
<evidence type="ECO:0000256" key="1">
    <source>
        <dbReference type="ARBA" id="ARBA00008769"/>
    </source>
</evidence>
<evidence type="ECO:0000256" key="2">
    <source>
        <dbReference type="RuleBase" id="RU363072"/>
    </source>
</evidence>
<dbReference type="Pfam" id="PF04966">
    <property type="entry name" value="OprB"/>
    <property type="match status" value="1"/>
</dbReference>
<dbReference type="PANTHER" id="PTHR43308:SF1">
    <property type="entry name" value="OUTER MEMBRANE PROTEIN ALPHA"/>
    <property type="match status" value="1"/>
</dbReference>
<dbReference type="RefSeq" id="WP_015156134.1">
    <property type="nucleotide sequence ID" value="NC_019695.1"/>
</dbReference>
<proteinExistence type="inferred from homology"/>
<dbReference type="InParanoid" id="K9U3B8"/>
<dbReference type="STRING" id="251229.Chro_4188"/>
<dbReference type="Proteomes" id="UP000010384">
    <property type="component" value="Chromosome"/>
</dbReference>
<evidence type="ECO:0000313" key="4">
    <source>
        <dbReference type="EMBL" id="AFY89592.1"/>
    </source>
</evidence>
<reference evidence="4 5" key="1">
    <citation type="submission" date="2012-06" db="EMBL/GenBank/DDBJ databases">
        <title>Finished chromosome of genome of Chroococcidiopsis thermalis PCC 7203.</title>
        <authorList>
            <consortium name="US DOE Joint Genome Institute"/>
            <person name="Gugger M."/>
            <person name="Coursin T."/>
            <person name="Rippka R."/>
            <person name="Tandeau De Marsac N."/>
            <person name="Huntemann M."/>
            <person name="Wei C.-L."/>
            <person name="Han J."/>
            <person name="Detter J.C."/>
            <person name="Han C."/>
            <person name="Tapia R."/>
            <person name="Davenport K."/>
            <person name="Daligault H."/>
            <person name="Erkkila T."/>
            <person name="Gu W."/>
            <person name="Munk A.C.C."/>
            <person name="Teshima H."/>
            <person name="Xu Y."/>
            <person name="Chain P."/>
            <person name="Chen A."/>
            <person name="Krypides N."/>
            <person name="Mavromatis K."/>
            <person name="Markowitz V."/>
            <person name="Szeto E."/>
            <person name="Ivanova N."/>
            <person name="Mikhailova N."/>
            <person name="Ovchinnikova G."/>
            <person name="Pagani I."/>
            <person name="Pati A."/>
            <person name="Goodwin L."/>
            <person name="Peters L."/>
            <person name="Pitluck S."/>
            <person name="Woyke T."/>
            <person name="Kerfeld C."/>
        </authorList>
    </citation>
    <scope>NUCLEOTIDE SEQUENCE [LARGE SCALE GENOMIC DNA]</scope>
    <source>
        <strain evidence="4 5">PCC 7203</strain>
    </source>
</reference>
<dbReference type="OrthoDB" id="474791at2"/>